<gene>
    <name evidence="2" type="ORF">CP967_31180</name>
</gene>
<name>A0A5J6FLI8_9ACTN</name>
<dbReference type="OrthoDB" id="9802901at2"/>
<dbReference type="InterPro" id="IPR003615">
    <property type="entry name" value="HNH_nuc"/>
</dbReference>
<feature type="domain" description="HNH nuclease" evidence="1">
    <location>
        <begin position="130"/>
        <end position="178"/>
    </location>
</feature>
<organism evidence="2 3">
    <name type="scientific">Streptomyces nitrosporeus</name>
    <dbReference type="NCBI Taxonomy" id="28894"/>
    <lineage>
        <taxon>Bacteria</taxon>
        <taxon>Bacillati</taxon>
        <taxon>Actinomycetota</taxon>
        <taxon>Actinomycetes</taxon>
        <taxon>Kitasatosporales</taxon>
        <taxon>Streptomycetaceae</taxon>
        <taxon>Streptomyces</taxon>
    </lineage>
</organism>
<dbReference type="CDD" id="cd00085">
    <property type="entry name" value="HNHc"/>
    <property type="match status" value="1"/>
</dbReference>
<reference evidence="2 3" key="1">
    <citation type="submission" date="2017-09" db="EMBL/GenBank/DDBJ databases">
        <authorList>
            <person name="Lee N."/>
            <person name="Cho B.-K."/>
        </authorList>
    </citation>
    <scope>NUCLEOTIDE SEQUENCE [LARGE SCALE GENOMIC DNA]</scope>
    <source>
        <strain evidence="2 3">ATCC 12769</strain>
    </source>
</reference>
<protein>
    <submittedName>
        <fullName evidence="2">HNH endonuclease</fullName>
    </submittedName>
</protein>
<dbReference type="KEGG" id="snk:CP967_31180"/>
<dbReference type="InterPro" id="IPR002711">
    <property type="entry name" value="HNH"/>
</dbReference>
<keyword evidence="3" id="KW-1185">Reference proteome</keyword>
<evidence type="ECO:0000259" key="1">
    <source>
        <dbReference type="SMART" id="SM00507"/>
    </source>
</evidence>
<dbReference type="SMART" id="SM00507">
    <property type="entry name" value="HNHc"/>
    <property type="match status" value="1"/>
</dbReference>
<evidence type="ECO:0000313" key="2">
    <source>
        <dbReference type="EMBL" id="QEU75835.1"/>
    </source>
</evidence>
<dbReference type="Proteomes" id="UP000326178">
    <property type="component" value="Chromosome"/>
</dbReference>
<dbReference type="AlphaFoldDB" id="A0A5J6FLI8"/>
<proteinExistence type="predicted"/>
<sequence length="209" mass="23716">METKESPLADKKVRMRFNRAMREKGVAAKACGKCFVVKGYEAFNQNSTAPDSRRSACNACRSAANQRRYGEHGERLRESARRWYVGNPGYKARWRNKNPERYRALARHHSAVRRARKAATTVISFTHDDMLADWEDHDLYGCVFCGGPFEEIEHILPLSRGGEHSLANIVPSCVDCNRGAGGKHARDPWEWLAERFPNLAPLLLDVDEA</sequence>
<keyword evidence="2" id="KW-0540">Nuclease</keyword>
<keyword evidence="2" id="KW-0378">Hydrolase</keyword>
<accession>A0A5J6FLI8</accession>
<keyword evidence="2" id="KW-0255">Endonuclease</keyword>
<dbReference type="GO" id="GO:0004519">
    <property type="term" value="F:endonuclease activity"/>
    <property type="evidence" value="ECO:0007669"/>
    <property type="project" value="UniProtKB-KW"/>
</dbReference>
<evidence type="ECO:0000313" key="3">
    <source>
        <dbReference type="Proteomes" id="UP000326178"/>
    </source>
</evidence>
<dbReference type="Pfam" id="PF01844">
    <property type="entry name" value="HNH"/>
    <property type="match status" value="1"/>
</dbReference>
<dbReference type="RefSeq" id="WP_150491152.1">
    <property type="nucleotide sequence ID" value="NZ_BMUV01000003.1"/>
</dbReference>
<dbReference type="EMBL" id="CP023702">
    <property type="protein sequence ID" value="QEU75835.1"/>
    <property type="molecule type" value="Genomic_DNA"/>
</dbReference>
<dbReference type="Gene3D" id="1.10.30.50">
    <property type="match status" value="1"/>
</dbReference>